<evidence type="ECO:0000256" key="4">
    <source>
        <dbReference type="ARBA" id="ARBA00022741"/>
    </source>
</evidence>
<dbReference type="PROSITE" id="PS00107">
    <property type="entry name" value="PROTEIN_KINASE_ATP"/>
    <property type="match status" value="1"/>
</dbReference>
<evidence type="ECO:0000256" key="12">
    <source>
        <dbReference type="SAM" id="MobiDB-lite"/>
    </source>
</evidence>
<keyword evidence="6 11" id="KW-0067">ATP-binding</keyword>
<feature type="region of interest" description="Disordered" evidence="12">
    <location>
        <begin position="1167"/>
        <end position="1201"/>
    </location>
</feature>
<gene>
    <name evidence="16" type="primary">LOC117568256</name>
</gene>
<dbReference type="GO" id="GO:0030036">
    <property type="term" value="P:actin cytoskeleton organization"/>
    <property type="evidence" value="ECO:0007669"/>
    <property type="project" value="UniProtKB-ARBA"/>
</dbReference>
<proteinExistence type="predicted"/>
<dbReference type="GO" id="GO:0048468">
    <property type="term" value="P:cell development"/>
    <property type="evidence" value="ECO:0007669"/>
    <property type="project" value="UniProtKB-ARBA"/>
</dbReference>
<dbReference type="GO" id="GO:0007435">
    <property type="term" value="P:salivary gland morphogenesis"/>
    <property type="evidence" value="ECO:0007669"/>
    <property type="project" value="UniProtKB-ARBA"/>
</dbReference>
<organism evidence="15 16">
    <name type="scientific">Drosophila albomicans</name>
    <name type="common">Fruit fly</name>
    <dbReference type="NCBI Taxonomy" id="7291"/>
    <lineage>
        <taxon>Eukaryota</taxon>
        <taxon>Metazoa</taxon>
        <taxon>Ecdysozoa</taxon>
        <taxon>Arthropoda</taxon>
        <taxon>Hexapoda</taxon>
        <taxon>Insecta</taxon>
        <taxon>Pterygota</taxon>
        <taxon>Neoptera</taxon>
        <taxon>Endopterygota</taxon>
        <taxon>Diptera</taxon>
        <taxon>Brachycera</taxon>
        <taxon>Muscomorpha</taxon>
        <taxon>Ephydroidea</taxon>
        <taxon>Drosophilidae</taxon>
        <taxon>Drosophila</taxon>
    </lineage>
</organism>
<evidence type="ECO:0000256" key="5">
    <source>
        <dbReference type="ARBA" id="ARBA00022777"/>
    </source>
</evidence>
<evidence type="ECO:0000256" key="9">
    <source>
        <dbReference type="ARBA" id="ARBA00051245"/>
    </source>
</evidence>
<keyword evidence="8" id="KW-0829">Tyrosine-protein kinase</keyword>
<dbReference type="PRINTS" id="PR00401">
    <property type="entry name" value="SH2DOMAIN"/>
</dbReference>
<keyword evidence="2" id="KW-0728">SH3 domain</keyword>
<feature type="compositionally biased region" description="Pro residues" evidence="12">
    <location>
        <begin position="536"/>
        <end position="545"/>
    </location>
</feature>
<dbReference type="InterPro" id="IPR008266">
    <property type="entry name" value="Tyr_kinase_AS"/>
</dbReference>
<feature type="compositionally biased region" description="Low complexity" evidence="12">
    <location>
        <begin position="972"/>
        <end position="987"/>
    </location>
</feature>
<dbReference type="GO" id="GO:0004715">
    <property type="term" value="F:non-membrane spanning protein tyrosine kinase activity"/>
    <property type="evidence" value="ECO:0007669"/>
    <property type="project" value="UniProtKB-EC"/>
</dbReference>
<dbReference type="FunFam" id="1.10.510.10:FF:000318">
    <property type="entry name" value="Tyrosine-protein kinase"/>
    <property type="match status" value="1"/>
</dbReference>
<dbReference type="Gene3D" id="3.30.505.10">
    <property type="entry name" value="SH2 domain"/>
    <property type="match status" value="1"/>
</dbReference>
<feature type="binding site" evidence="11">
    <location>
        <position position="1591"/>
    </location>
    <ligand>
        <name>ATP</name>
        <dbReference type="ChEBI" id="CHEBI:30616"/>
    </ligand>
</feature>
<dbReference type="Gene3D" id="1.10.510.10">
    <property type="entry name" value="Transferase(Phosphotransferase) domain 1"/>
    <property type="match status" value="1"/>
</dbReference>
<dbReference type="InterPro" id="IPR036860">
    <property type="entry name" value="SH2_dom_sf"/>
</dbReference>
<evidence type="ECO:0000259" key="14">
    <source>
        <dbReference type="PROSITE" id="PS50011"/>
    </source>
</evidence>
<feature type="region of interest" description="Disordered" evidence="12">
    <location>
        <begin position="695"/>
        <end position="714"/>
    </location>
</feature>
<feature type="compositionally biased region" description="Basic residues" evidence="12">
    <location>
        <begin position="308"/>
        <end position="324"/>
    </location>
</feature>
<feature type="region of interest" description="Disordered" evidence="12">
    <location>
        <begin position="1391"/>
        <end position="1428"/>
    </location>
</feature>
<feature type="compositionally biased region" description="Low complexity" evidence="12">
    <location>
        <begin position="699"/>
        <end position="711"/>
    </location>
</feature>
<evidence type="ECO:0000256" key="2">
    <source>
        <dbReference type="ARBA" id="ARBA00022443"/>
    </source>
</evidence>
<dbReference type="GO" id="GO:0005524">
    <property type="term" value="F:ATP binding"/>
    <property type="evidence" value="ECO:0007669"/>
    <property type="project" value="UniProtKB-UniRule"/>
</dbReference>
<reference evidence="16" key="1">
    <citation type="submission" date="2025-08" db="UniProtKB">
        <authorList>
            <consortium name="RefSeq"/>
        </authorList>
    </citation>
    <scope>IDENTIFICATION</scope>
    <source>
        <strain evidence="16">15112-1751.03</strain>
        <tissue evidence="16">Whole Adult</tissue>
    </source>
</reference>
<dbReference type="PROSITE" id="PS50001">
    <property type="entry name" value="SH2"/>
    <property type="match status" value="1"/>
</dbReference>
<dbReference type="CDD" id="cd05068">
    <property type="entry name" value="PTKc_Frk_like"/>
    <property type="match status" value="1"/>
</dbReference>
<dbReference type="InterPro" id="IPR000980">
    <property type="entry name" value="SH2"/>
</dbReference>
<feature type="compositionally biased region" description="Basic residues" evidence="12">
    <location>
        <begin position="1192"/>
        <end position="1201"/>
    </location>
</feature>
<keyword evidence="5" id="KW-0418">Kinase</keyword>
<dbReference type="GeneID" id="117568256"/>
<evidence type="ECO:0000256" key="11">
    <source>
        <dbReference type="PROSITE-ProRule" id="PRU10141"/>
    </source>
</evidence>
<feature type="region of interest" description="Disordered" evidence="12">
    <location>
        <begin position="279"/>
        <end position="298"/>
    </location>
</feature>
<evidence type="ECO:0000256" key="7">
    <source>
        <dbReference type="ARBA" id="ARBA00022999"/>
    </source>
</evidence>
<keyword evidence="15" id="KW-1185">Reference proteome</keyword>
<feature type="region of interest" description="Disordered" evidence="12">
    <location>
        <begin position="244"/>
        <end position="272"/>
    </location>
</feature>
<feature type="compositionally biased region" description="Polar residues" evidence="12">
    <location>
        <begin position="1058"/>
        <end position="1067"/>
    </location>
</feature>
<feature type="compositionally biased region" description="Low complexity" evidence="12">
    <location>
        <begin position="251"/>
        <end position="261"/>
    </location>
</feature>
<feature type="compositionally biased region" description="Polar residues" evidence="12">
    <location>
        <begin position="1167"/>
        <end position="1182"/>
    </location>
</feature>
<evidence type="ECO:0000256" key="3">
    <source>
        <dbReference type="ARBA" id="ARBA00022679"/>
    </source>
</evidence>
<dbReference type="Pfam" id="PF07714">
    <property type="entry name" value="PK_Tyr_Ser-Thr"/>
    <property type="match status" value="1"/>
</dbReference>
<feature type="region of interest" description="Disordered" evidence="12">
    <location>
        <begin position="1027"/>
        <end position="1067"/>
    </location>
</feature>
<evidence type="ECO:0000256" key="10">
    <source>
        <dbReference type="PROSITE-ProRule" id="PRU00191"/>
    </source>
</evidence>
<dbReference type="SUPFAM" id="SSF55550">
    <property type="entry name" value="SH2 domain"/>
    <property type="match status" value="1"/>
</dbReference>
<feature type="compositionally biased region" description="Basic residues" evidence="12">
    <location>
        <begin position="1269"/>
        <end position="1278"/>
    </location>
</feature>
<dbReference type="GO" id="GO:0002009">
    <property type="term" value="P:morphogenesis of an epithelium"/>
    <property type="evidence" value="ECO:0007669"/>
    <property type="project" value="UniProtKB-ARBA"/>
</dbReference>
<dbReference type="SMART" id="SM00219">
    <property type="entry name" value="TyrKc"/>
    <property type="match status" value="1"/>
</dbReference>
<evidence type="ECO:0000256" key="6">
    <source>
        <dbReference type="ARBA" id="ARBA00022840"/>
    </source>
</evidence>
<keyword evidence="3" id="KW-0808">Transferase</keyword>
<dbReference type="PROSITE" id="PS00109">
    <property type="entry name" value="PROTEIN_KINASE_TYR"/>
    <property type="match status" value="1"/>
</dbReference>
<protein>
    <recommendedName>
        <fullName evidence="1">non-specific protein-tyrosine kinase</fullName>
        <ecNumber evidence="1">2.7.10.2</ecNumber>
    </recommendedName>
</protein>
<keyword evidence="7 10" id="KW-0727">SH2 domain</keyword>
<feature type="compositionally biased region" description="Low complexity" evidence="12">
    <location>
        <begin position="1391"/>
        <end position="1423"/>
    </location>
</feature>
<dbReference type="InterPro" id="IPR001245">
    <property type="entry name" value="Ser-Thr/Tyr_kinase_cat_dom"/>
</dbReference>
<dbReference type="InterPro" id="IPR000719">
    <property type="entry name" value="Prot_kinase_dom"/>
</dbReference>
<dbReference type="GO" id="GO:0007424">
    <property type="term" value="P:open tracheal system development"/>
    <property type="evidence" value="ECO:0007669"/>
    <property type="project" value="UniProtKB-ARBA"/>
</dbReference>
<evidence type="ECO:0000313" key="16">
    <source>
        <dbReference type="RefSeq" id="XP_034104629.2"/>
    </source>
</evidence>
<feature type="compositionally biased region" description="Basic residues" evidence="12">
    <location>
        <begin position="280"/>
        <end position="296"/>
    </location>
</feature>
<evidence type="ECO:0000313" key="15">
    <source>
        <dbReference type="Proteomes" id="UP000515160"/>
    </source>
</evidence>
<dbReference type="FunFam" id="3.30.505.10:FF:000044">
    <property type="entry name" value="Tyrosine-protein kinase"/>
    <property type="match status" value="1"/>
</dbReference>
<dbReference type="FunFam" id="3.30.200.20:FF:000053">
    <property type="entry name" value="Tyrosine-protein kinase"/>
    <property type="match status" value="1"/>
</dbReference>
<dbReference type="InterPro" id="IPR020635">
    <property type="entry name" value="Tyr_kinase_cat_dom"/>
</dbReference>
<feature type="compositionally biased region" description="Low complexity" evidence="12">
    <location>
        <begin position="1041"/>
        <end position="1057"/>
    </location>
</feature>
<feature type="region of interest" description="Disordered" evidence="12">
    <location>
        <begin position="306"/>
        <end position="327"/>
    </location>
</feature>
<dbReference type="Proteomes" id="UP000515160">
    <property type="component" value="Chromosome 3"/>
</dbReference>
<comment type="catalytic activity">
    <reaction evidence="9">
        <text>L-tyrosyl-[protein] + ATP = O-phospho-L-tyrosyl-[protein] + ADP + H(+)</text>
        <dbReference type="Rhea" id="RHEA:10596"/>
        <dbReference type="Rhea" id="RHEA-COMP:10136"/>
        <dbReference type="Rhea" id="RHEA-COMP:20101"/>
        <dbReference type="ChEBI" id="CHEBI:15378"/>
        <dbReference type="ChEBI" id="CHEBI:30616"/>
        <dbReference type="ChEBI" id="CHEBI:46858"/>
        <dbReference type="ChEBI" id="CHEBI:61978"/>
        <dbReference type="ChEBI" id="CHEBI:456216"/>
        <dbReference type="EC" id="2.7.10.2"/>
    </reaction>
</comment>
<feature type="region of interest" description="Disordered" evidence="12">
    <location>
        <begin position="1258"/>
        <end position="1290"/>
    </location>
</feature>
<dbReference type="CTD" id="35524"/>
<feature type="domain" description="SH2" evidence="13">
    <location>
        <begin position="1445"/>
        <end position="1537"/>
    </location>
</feature>
<dbReference type="InterPro" id="IPR011009">
    <property type="entry name" value="Kinase-like_dom_sf"/>
</dbReference>
<feature type="region of interest" description="Disordered" evidence="12">
    <location>
        <begin position="970"/>
        <end position="990"/>
    </location>
</feature>
<feature type="domain" description="Protein kinase" evidence="14">
    <location>
        <begin position="1563"/>
        <end position="1819"/>
    </location>
</feature>
<dbReference type="PROSITE" id="PS50011">
    <property type="entry name" value="PROTEIN_KINASE_DOM"/>
    <property type="match status" value="1"/>
</dbReference>
<evidence type="ECO:0000256" key="8">
    <source>
        <dbReference type="ARBA" id="ARBA00023137"/>
    </source>
</evidence>
<dbReference type="PANTHER" id="PTHR24418">
    <property type="entry name" value="TYROSINE-PROTEIN KINASE"/>
    <property type="match status" value="1"/>
</dbReference>
<dbReference type="SUPFAM" id="SSF56112">
    <property type="entry name" value="Protein kinase-like (PK-like)"/>
    <property type="match status" value="1"/>
</dbReference>
<dbReference type="CDD" id="cd10370">
    <property type="entry name" value="SH2_Src_Src42"/>
    <property type="match status" value="1"/>
</dbReference>
<sequence>MTTMPVVWCTDPNSVNNKPTAFALHGIQLQGNVTEKQVNALRELVNAAAEGRLILPSDGTFMLLDSGLSIESSILAGGNAGNNKETLAVAGAAAGNNDIHVVDKSPKNTYILMPVSNSKATAATTTAATTATATSNEQCTPAAIAAAAAQLEFLLEPKYSTFTPPSSTPSSLADVEVAGADGYEDADLVNAGDEEEGDGEGDDAGEILYEFLCCAKCMNEQRAGHNGTCASANRRLQRFLRHCSGNSSESQQQQQQQRQQQVNEPNTMLDDPVSSIASKYARRHHQQQQRQRHKQHATVSMGIARNRPNNRHHHHHHHHNHHNSSSKLPMHSVKIFHNRSSYNPLSGACTIPTSPLTVGVGVPPATCSIPDPSASSQTTTTTTTTAAMTRTTTANTVTSVNVEAASLSVTAALSTSLPIYAIVSKKRDANVEKTETTITTPTTATTVNNNNAMLAAVPEEPTIATVQDLISFDDDDNNSQQQSQPQQQQNANLAINHQSNNSARDNICDNNNHVDLLCAPNDQLCEDTNLLSLLVTPPPTPPKPNSPGSNNSSRKTSFDSTCTISSMDSGFMEMQNKLDALAAAAAAASGGGNGEKIARRNYKECLTQSRNRRKSYEEFKAMFADVAQPDASRLTRRRCGMLQEHNVGGAAVVAVEAAISTIPTAAMPIGTAVDDATTTANSSNNTVMTTLASISEQETTNTSSNSNSSNNIKPDCANEFAAGATTTDEMDTGDDLTTVTATTSFANAAATATATTNTTTEAMRKNSDFLSQILDHQLAAKEQREKAHKRRTSYEEFKRLVREIDGAVHGGVVEQPRPLMECPLDTPTTTALTATTTPGTVTPATTATTAITTTTSPLKRQNSRQRKSFASYFLPRRNSTKEPKTELELETVVSKPDLELQAYAKMAGSSSNNSVSSSANYRRNFKIYDKLVYGTIYDIIQRKNDIYQLTYQKYDKYMTYGTIYEILHRKTSTSSQGSSNSLTSGSGCDKWQRKSLSSILERDTATSVKMHKSNDVIYDIIQKQQQKREKERQEEQERVRQQQQQQPQQQQSEQQQQDATDTTANLGTHVTHKYGTIYDILQGEKLDAGCGDEAIAESKPVAVAATTTRFVVSHVDEQQQLTDNNNMLHAIPAVTPATTVAAVEQPQQASKCSKMRRLSNILSYSKSSNNHATQESTTANNEQQQQQQQQHQTKRSQAKRRVGVSNLLLPLDSEELYTRIIAQQRREGSTSSNSSSDADCQKGLMKSNSLDAISMSVAISPPATPSPPRPRRSLKQHKCLQQQQQQQQMRQLPPLMKKHSLDNCPVPKQPLRRWSNQTILKCTCQAPEPESLLIHCTCPTAATTATATTTALSVIEKCRSLPAACSHTCVNLIAAVAGCRCDATAATPIVKSNSKNPATNTKSTTTNTTTSPTTTTKTTTTTSKKGKSRRLSEFTRGEFLNEKSWYFRKIKRIEAEKKLLLPENEHGAFLIRDSESRHNDYSLSVRDGDTVKHYRIRQLDEGGFFIARRTTFRTLQELVEHYSKDSDGLCVNLCKPCVQIEKPVTEGLSHRTRDQWEIDRTSLKFVRKLGSGQFGDVWEGLWNNTTPVAIKTLKSGTMDPKDFLAEAQIMKKLRHTKLIQLYAVCTVEEPIYIITELMKHGSLLEYLQAIAGKGRSIKMQTLIDMAAQIAAGMAYLESQNYIHRDLAARNVLVGDGNIVKIADFGLARLIKEDEYEARVGARFPIKWTAPEAANYSKFSIKSDVWSFGILLTELVTYGRIPYPGMTNAEVLTQVEHGYRMPMPPNCEQRLYEIMLECWHKDPMRRPTFETLQWKLEDFYTSDQSDYKEAQAY</sequence>
<evidence type="ECO:0000256" key="1">
    <source>
        <dbReference type="ARBA" id="ARBA00011903"/>
    </source>
</evidence>
<dbReference type="OrthoDB" id="28230at2759"/>
<dbReference type="InterPro" id="IPR017441">
    <property type="entry name" value="Protein_kinase_ATP_BS"/>
</dbReference>
<dbReference type="InterPro" id="IPR050198">
    <property type="entry name" value="Non-receptor_tyrosine_kinases"/>
</dbReference>
<dbReference type="Pfam" id="PF00017">
    <property type="entry name" value="SH2"/>
    <property type="match status" value="1"/>
</dbReference>
<dbReference type="SMART" id="SM00252">
    <property type="entry name" value="SH2"/>
    <property type="match status" value="1"/>
</dbReference>
<dbReference type="EC" id="2.7.10.2" evidence="1"/>
<dbReference type="RefSeq" id="XP_034104629.2">
    <property type="nucleotide sequence ID" value="XM_034248738.2"/>
</dbReference>
<accession>A0A6P8WQG0</accession>
<evidence type="ECO:0000259" key="13">
    <source>
        <dbReference type="PROSITE" id="PS50001"/>
    </source>
</evidence>
<feature type="compositionally biased region" description="Basic and acidic residues" evidence="12">
    <location>
        <begin position="1027"/>
        <end position="1040"/>
    </location>
</feature>
<keyword evidence="4 11" id="KW-0547">Nucleotide-binding</keyword>
<feature type="region of interest" description="Disordered" evidence="12">
    <location>
        <begin position="532"/>
        <end position="560"/>
    </location>
</feature>
<name>A0A6P8WQG0_DROAB</name>
<dbReference type="PRINTS" id="PR00109">
    <property type="entry name" value="TYRKINASE"/>
</dbReference>